<feature type="compositionally biased region" description="Polar residues" evidence="1">
    <location>
        <begin position="115"/>
        <end position="132"/>
    </location>
</feature>
<feature type="region of interest" description="Disordered" evidence="1">
    <location>
        <begin position="190"/>
        <end position="239"/>
    </location>
</feature>
<dbReference type="EMBL" id="JANAWD010000018">
    <property type="protein sequence ID" value="KAJ3491050.1"/>
    <property type="molecule type" value="Genomic_DNA"/>
</dbReference>
<feature type="compositionally biased region" description="Low complexity" evidence="1">
    <location>
        <begin position="200"/>
        <end position="224"/>
    </location>
</feature>
<protein>
    <submittedName>
        <fullName evidence="2">Uncharacterized protein</fullName>
    </submittedName>
</protein>
<accession>A0AAD5YIU4</accession>
<feature type="compositionally biased region" description="Polar residues" evidence="1">
    <location>
        <begin position="65"/>
        <end position="82"/>
    </location>
</feature>
<gene>
    <name evidence="2" type="ORF">NLI96_g977</name>
</gene>
<proteinExistence type="predicted"/>
<evidence type="ECO:0000313" key="2">
    <source>
        <dbReference type="EMBL" id="KAJ3491050.1"/>
    </source>
</evidence>
<dbReference type="AlphaFoldDB" id="A0AAD5YIU4"/>
<evidence type="ECO:0000313" key="3">
    <source>
        <dbReference type="Proteomes" id="UP001212997"/>
    </source>
</evidence>
<evidence type="ECO:0000256" key="1">
    <source>
        <dbReference type="SAM" id="MobiDB-lite"/>
    </source>
</evidence>
<name>A0AAD5YIU4_9APHY</name>
<feature type="region of interest" description="Disordered" evidence="1">
    <location>
        <begin position="62"/>
        <end position="132"/>
    </location>
</feature>
<feature type="compositionally biased region" description="Polar residues" evidence="1">
    <location>
        <begin position="190"/>
        <end position="199"/>
    </location>
</feature>
<reference evidence="2" key="1">
    <citation type="submission" date="2022-07" db="EMBL/GenBank/DDBJ databases">
        <title>Genome Sequence of Physisporinus lineatus.</title>
        <authorList>
            <person name="Buettner E."/>
        </authorList>
    </citation>
    <scope>NUCLEOTIDE SEQUENCE</scope>
    <source>
        <strain evidence="2">VT162</strain>
    </source>
</reference>
<organism evidence="2 3">
    <name type="scientific">Meripilus lineatus</name>
    <dbReference type="NCBI Taxonomy" id="2056292"/>
    <lineage>
        <taxon>Eukaryota</taxon>
        <taxon>Fungi</taxon>
        <taxon>Dikarya</taxon>
        <taxon>Basidiomycota</taxon>
        <taxon>Agaricomycotina</taxon>
        <taxon>Agaricomycetes</taxon>
        <taxon>Polyporales</taxon>
        <taxon>Meripilaceae</taxon>
        <taxon>Meripilus</taxon>
    </lineage>
</organism>
<keyword evidence="3" id="KW-1185">Reference proteome</keyword>
<comment type="caution">
    <text evidence="2">The sequence shown here is derived from an EMBL/GenBank/DDBJ whole genome shotgun (WGS) entry which is preliminary data.</text>
</comment>
<sequence>MQLGVPQNRYRIYSKTRGLDVVRQLPAEEKEEYFTRAARIREEKHQADMEQYRIEKDAYERRMATDTSSNQPASSLGSQINRSGDEPRSSWAAPPSGNNSFLSSARSPLDVSIDATPTSATQGNPFMGATGQSIVLSSPHRSITTPRVEDVQVQRMRDTFWQTRAEVNSPISDSERAASMYLITGFSPSQQDAGQCNLNSPSSSHGSSSYGSSFSSTTTDFGSSNPSTPSSARGSMGILPPSTAGFSNIGWLGQSDGAMLTDEPAAIDEEKENGYTAQRHAYLYYPADYAEEKQQYMAVDLQRNSHDQQPMDYSVVTGGTGNPSFPEDASGVILPLATENIPMPFRSTNQGSLSLGSQASSSANVFYHNHTDLLLPPTNSTFFDVPLPSPIPTEYVEEKEHYNHTLTHFQEHVHDQQKANYFQTGATTGDPFPEEANGYTVGPGVITDGLPAPFQGRFISQADNSLVLAPRIGAGPSSFGLPSFSRDGPWDSGTNYGIHSSLSPTNLIPSTSSALLSAGIPTGTLQSGQSNGFMSSEVAISDDETPFTVAGEDSSIEMPASLSSLSECVGGHAEHVGAWGNNTHTPEIW</sequence>
<dbReference type="Proteomes" id="UP001212997">
    <property type="component" value="Unassembled WGS sequence"/>
</dbReference>
<feature type="compositionally biased region" description="Polar residues" evidence="1">
    <location>
        <begin position="96"/>
        <end position="106"/>
    </location>
</feature>